<protein>
    <submittedName>
        <fullName evidence="9">HlyD family secretion protein</fullName>
    </submittedName>
</protein>
<dbReference type="STRING" id="655815.ZPR_0671"/>
<dbReference type="NCBIfam" id="TIGR01730">
    <property type="entry name" value="RND_mfp"/>
    <property type="match status" value="1"/>
</dbReference>
<dbReference type="PANTHER" id="PTHR30097:SF4">
    <property type="entry name" value="SLR6042 PROTEIN"/>
    <property type="match status" value="1"/>
</dbReference>
<dbReference type="RefSeq" id="WP_013070179.1">
    <property type="nucleotide sequence ID" value="NC_014041.1"/>
</dbReference>
<organism evidence="9 10">
    <name type="scientific">Zunongwangia profunda (strain DSM 18752 / CCTCC AB 206139 / SM-A87)</name>
    <name type="common">Wangia profunda</name>
    <dbReference type="NCBI Taxonomy" id="655815"/>
    <lineage>
        <taxon>Bacteria</taxon>
        <taxon>Pseudomonadati</taxon>
        <taxon>Bacteroidota</taxon>
        <taxon>Flavobacteriia</taxon>
        <taxon>Flavobacteriales</taxon>
        <taxon>Flavobacteriaceae</taxon>
        <taxon>Zunongwangia</taxon>
    </lineage>
</organism>
<dbReference type="InterPro" id="IPR006143">
    <property type="entry name" value="RND_pump_MFP"/>
</dbReference>
<dbReference type="InterPro" id="IPR051909">
    <property type="entry name" value="MFP_Cation_Efflux"/>
</dbReference>
<dbReference type="Pfam" id="PF11827">
    <property type="entry name" value="DUF3347"/>
    <property type="match status" value="1"/>
</dbReference>
<evidence type="ECO:0000313" key="10">
    <source>
        <dbReference type="Proteomes" id="UP000001654"/>
    </source>
</evidence>
<feature type="domain" description="CusB-like beta-barrel" evidence="7">
    <location>
        <begin position="243"/>
        <end position="318"/>
    </location>
</feature>
<keyword evidence="10" id="KW-1185">Reference proteome</keyword>
<feature type="domain" description="CzcB-like C-terminal circularly permuted SH3-like" evidence="8">
    <location>
        <begin position="327"/>
        <end position="389"/>
    </location>
</feature>
<dbReference type="FunFam" id="2.40.30.170:FF:000010">
    <property type="entry name" value="Efflux RND transporter periplasmic adaptor subunit"/>
    <property type="match status" value="1"/>
</dbReference>
<dbReference type="Pfam" id="PF25975">
    <property type="entry name" value="CzcB_C"/>
    <property type="match status" value="1"/>
</dbReference>
<dbReference type="AlphaFoldDB" id="D5BFT2"/>
<proteinExistence type="inferred from homology"/>
<evidence type="ECO:0000259" key="5">
    <source>
        <dbReference type="Pfam" id="PF25869"/>
    </source>
</evidence>
<dbReference type="GO" id="GO:0016020">
    <property type="term" value="C:membrane"/>
    <property type="evidence" value="ECO:0007669"/>
    <property type="project" value="InterPro"/>
</dbReference>
<dbReference type="GO" id="GO:0022857">
    <property type="term" value="F:transmembrane transporter activity"/>
    <property type="evidence" value="ECO:0007669"/>
    <property type="project" value="InterPro"/>
</dbReference>
<dbReference type="InterPro" id="IPR058790">
    <property type="entry name" value="BSH_CusB"/>
</dbReference>
<feature type="domain" description="DUF3347" evidence="3">
    <location>
        <begin position="429"/>
        <end position="513"/>
    </location>
</feature>
<dbReference type="InterPro" id="IPR045800">
    <property type="entry name" value="HMBD"/>
</dbReference>
<dbReference type="Gene3D" id="2.40.420.20">
    <property type="match status" value="1"/>
</dbReference>
<evidence type="ECO:0000313" key="9">
    <source>
        <dbReference type="EMBL" id="ADF51026.1"/>
    </source>
</evidence>
<dbReference type="InterPro" id="IPR021782">
    <property type="entry name" value="DUF3347"/>
</dbReference>
<dbReference type="Pfam" id="PF19335">
    <property type="entry name" value="HMBD"/>
    <property type="match status" value="1"/>
</dbReference>
<dbReference type="InterPro" id="IPR058792">
    <property type="entry name" value="Beta-barrel_RND_2"/>
</dbReference>
<dbReference type="GO" id="GO:0060003">
    <property type="term" value="P:copper ion export"/>
    <property type="evidence" value="ECO:0007669"/>
    <property type="project" value="TreeGrafter"/>
</dbReference>
<dbReference type="Gene3D" id="6.10.140.730">
    <property type="match status" value="1"/>
</dbReference>
<dbReference type="KEGG" id="zpr:ZPR_0671"/>
<gene>
    <name evidence="9" type="ordered locus">ZPR_0671</name>
</gene>
<dbReference type="PANTHER" id="PTHR30097">
    <property type="entry name" value="CATION EFFLUX SYSTEM PROTEIN CUSB"/>
    <property type="match status" value="1"/>
</dbReference>
<dbReference type="Pfam" id="PF25869">
    <property type="entry name" value="3HB_CusB"/>
    <property type="match status" value="1"/>
</dbReference>
<dbReference type="HOGENOM" id="CLU_018816_13_1_10"/>
<sequence>MKKTIIYTGLALITGLFVGYLVFSEVENKTEEAHTEHNASEDTMWTCSMHPQIMQPEPGDCPICGMELIPADQSDATIAGFTMTENAMKLANIQTTIVGTSNTDKSVTLSGTLETNEELNAVQSSYFAGRIEHLFINTTGEQVKIGQILATIYSPDLVAAQQELLTAVKLKGSQPKLYQAVRNKLKNWKLSDSQINAIEEGGRVKENFPVFASNSGTVTEKMVNEGDYIDRGQPLYKVANLSEVWAEFDAYEQQLSNLKEGQKLYISVNAFADKTFSGTIDFIDPILDNSSRTTKVRVVLDNRDGKLKPGMFAEAAINMETTESEQISIPKSAVMWTGERSIVYIKTNPNLPQFEMKEVTLGSEVGDFYQILDGLQKGDEVVTNGTFTVDAAAQLQGKKSMMNQNSADEDVAIQMNLPKKFQLTFKPMLQDYLNLKDALVASDTTLAKQTAKKASTKINNTDTAELNQMLVSHFKVIQNKFKAISASNDIAAQREEFIILSQNMIALVSNFDEIEEMYIQRCPMANNNKGATWLSKNKDIKNPYFGEQMLGCGETIDRLPYKN</sequence>
<dbReference type="GO" id="GO:0030288">
    <property type="term" value="C:outer membrane-bounded periplasmic space"/>
    <property type="evidence" value="ECO:0007669"/>
    <property type="project" value="TreeGrafter"/>
</dbReference>
<dbReference type="InterPro" id="IPR058791">
    <property type="entry name" value="3HB_CusB"/>
</dbReference>
<evidence type="ECO:0000256" key="1">
    <source>
        <dbReference type="ARBA" id="ARBA00009477"/>
    </source>
</evidence>
<dbReference type="Pfam" id="PF25919">
    <property type="entry name" value="BSH_CusB"/>
    <property type="match status" value="1"/>
</dbReference>
<name>D5BFT2_ZUNPS</name>
<evidence type="ECO:0000259" key="6">
    <source>
        <dbReference type="Pfam" id="PF25919"/>
    </source>
</evidence>
<dbReference type="Pfam" id="PF25954">
    <property type="entry name" value="Beta-barrel_RND_2"/>
    <property type="match status" value="1"/>
</dbReference>
<dbReference type="Gene3D" id="2.40.30.170">
    <property type="match status" value="1"/>
</dbReference>
<evidence type="ECO:0000256" key="2">
    <source>
        <dbReference type="ARBA" id="ARBA00022448"/>
    </source>
</evidence>
<evidence type="ECO:0000259" key="3">
    <source>
        <dbReference type="Pfam" id="PF11827"/>
    </source>
</evidence>
<accession>D5BFT2</accession>
<dbReference type="OrthoDB" id="9806939at2"/>
<evidence type="ECO:0000259" key="8">
    <source>
        <dbReference type="Pfam" id="PF25975"/>
    </source>
</evidence>
<comment type="similarity">
    <text evidence="1">Belongs to the membrane fusion protein (MFP) (TC 8.A.1) family.</text>
</comment>
<reference evidence="9 10" key="1">
    <citation type="journal article" date="2010" name="BMC Genomics">
        <title>The complete genome of Zunongwangia profunda SM-A87 reveals its adaptation to the deep-sea environment and ecological role in sedimentary organic nitrogen degradation.</title>
        <authorList>
            <person name="Qin Q.L."/>
            <person name="Zhang X.Y."/>
            <person name="Wang X.M."/>
            <person name="Liu G.M."/>
            <person name="Chen X.L."/>
            <person name="Xie B.B."/>
            <person name="Dang H.Y."/>
            <person name="Zhou B.C."/>
            <person name="Yu J."/>
            <person name="Zhang Y.Z."/>
        </authorList>
    </citation>
    <scope>NUCLEOTIDE SEQUENCE [LARGE SCALE GENOMIC DNA]</scope>
    <source>
        <strain evidence="10">DSM 18752 / CCTCC AB 206139 / SM-A87</strain>
    </source>
</reference>
<dbReference type="InterPro" id="IPR058649">
    <property type="entry name" value="CzcB_C"/>
</dbReference>
<dbReference type="Proteomes" id="UP000001654">
    <property type="component" value="Chromosome"/>
</dbReference>
<feature type="domain" description="Heavy metal binding" evidence="4">
    <location>
        <begin position="45"/>
        <end position="71"/>
    </location>
</feature>
<keyword evidence="2" id="KW-0813">Transport</keyword>
<feature type="domain" description="CusB-like three alpha-helical bundle" evidence="5">
    <location>
        <begin position="156"/>
        <end position="205"/>
    </location>
</feature>
<dbReference type="eggNOG" id="COG0845">
    <property type="taxonomic scope" value="Bacteria"/>
</dbReference>
<dbReference type="GO" id="GO:0015679">
    <property type="term" value="P:plasma membrane copper ion transport"/>
    <property type="evidence" value="ECO:0007669"/>
    <property type="project" value="TreeGrafter"/>
</dbReference>
<evidence type="ECO:0000259" key="7">
    <source>
        <dbReference type="Pfam" id="PF25954"/>
    </source>
</evidence>
<evidence type="ECO:0000259" key="4">
    <source>
        <dbReference type="Pfam" id="PF19335"/>
    </source>
</evidence>
<feature type="domain" description="CusB-like barrel-sandwich hybrid" evidence="6">
    <location>
        <begin position="126"/>
        <end position="239"/>
    </location>
</feature>
<dbReference type="EMBL" id="CP001650">
    <property type="protein sequence ID" value="ADF51026.1"/>
    <property type="molecule type" value="Genomic_DNA"/>
</dbReference>
<dbReference type="SUPFAM" id="SSF111369">
    <property type="entry name" value="HlyD-like secretion proteins"/>
    <property type="match status" value="1"/>
</dbReference>
<dbReference type="GO" id="GO:0046914">
    <property type="term" value="F:transition metal ion binding"/>
    <property type="evidence" value="ECO:0007669"/>
    <property type="project" value="TreeGrafter"/>
</dbReference>